<gene>
    <name evidence="1" type="ORF">BG57_30370</name>
</gene>
<proteinExistence type="predicted"/>
<evidence type="ECO:0000313" key="1">
    <source>
        <dbReference type="EMBL" id="KDR25548.1"/>
    </source>
</evidence>
<comment type="caution">
    <text evidence="1">The sequence shown here is derived from an EMBL/GenBank/DDBJ whole genome shotgun (WGS) entry which is preliminary data.</text>
</comment>
<evidence type="ECO:0000313" key="2">
    <source>
        <dbReference type="Proteomes" id="UP000027439"/>
    </source>
</evidence>
<reference evidence="1 2" key="1">
    <citation type="submission" date="2014-03" db="EMBL/GenBank/DDBJ databases">
        <title>Draft Genome Sequences of Four Burkholderia Strains.</title>
        <authorList>
            <person name="Liu X.Y."/>
            <person name="Li C.X."/>
            <person name="Xu J.H."/>
        </authorList>
    </citation>
    <scope>NUCLEOTIDE SEQUENCE [LARGE SCALE GENOMIC DNA]</scope>
    <source>
        <strain evidence="1 2">R27</strain>
    </source>
</reference>
<dbReference type="AlphaFoldDB" id="A0A069NAV3"/>
<organism evidence="1 2">
    <name type="scientific">Caballeronia grimmiae</name>
    <dbReference type="NCBI Taxonomy" id="1071679"/>
    <lineage>
        <taxon>Bacteria</taxon>
        <taxon>Pseudomonadati</taxon>
        <taxon>Pseudomonadota</taxon>
        <taxon>Betaproteobacteria</taxon>
        <taxon>Burkholderiales</taxon>
        <taxon>Burkholderiaceae</taxon>
        <taxon>Caballeronia</taxon>
    </lineage>
</organism>
<accession>A0A069NAV3</accession>
<protein>
    <submittedName>
        <fullName evidence="1">Uncharacterized protein</fullName>
    </submittedName>
</protein>
<dbReference type="EMBL" id="JFHE01000072">
    <property type="protein sequence ID" value="KDR25548.1"/>
    <property type="molecule type" value="Genomic_DNA"/>
</dbReference>
<dbReference type="Proteomes" id="UP000027439">
    <property type="component" value="Unassembled WGS sequence"/>
</dbReference>
<name>A0A069NAV3_9BURK</name>
<sequence>MHRVCGEIAAVARPEFRLFAIDLGYSPAFEYIANLLNAWVRMRQRTFAVFDSSVQHFKLVGANGFGANEAPVQCADVIRGVISAYLVQSNKISLVCHRDTPCWSFAFSRDVVEFRSGEGVTRRL</sequence>